<dbReference type="InterPro" id="IPR007893">
    <property type="entry name" value="Spore_coat_U/FanG"/>
</dbReference>
<evidence type="ECO:0000256" key="1">
    <source>
        <dbReference type="SAM" id="SignalP"/>
    </source>
</evidence>
<name>A0A7M1B2A3_9BACT</name>
<keyword evidence="3" id="KW-0946">Virion</keyword>
<keyword evidence="1" id="KW-0732">Signal</keyword>
<dbReference type="PANTHER" id="PTHR37089:SF1">
    <property type="entry name" value="MEMBRANE PROTEIN"/>
    <property type="match status" value="1"/>
</dbReference>
<evidence type="ECO:0000313" key="4">
    <source>
        <dbReference type="Proteomes" id="UP000593719"/>
    </source>
</evidence>
<feature type="chain" id="PRO_5032500178" evidence="1">
    <location>
        <begin position="41"/>
        <end position="178"/>
    </location>
</feature>
<feature type="signal peptide" evidence="1">
    <location>
        <begin position="1"/>
        <end position="40"/>
    </location>
</feature>
<feature type="domain" description="Spore coat protein U/FanG" evidence="2">
    <location>
        <begin position="44"/>
        <end position="175"/>
    </location>
</feature>
<keyword evidence="4" id="KW-1185">Reference proteome</keyword>
<organism evidence="3 4">
    <name type="scientific">Sulfurimonas sediminis</name>
    <dbReference type="NCBI Taxonomy" id="2590020"/>
    <lineage>
        <taxon>Bacteria</taxon>
        <taxon>Pseudomonadati</taxon>
        <taxon>Campylobacterota</taxon>
        <taxon>Epsilonproteobacteria</taxon>
        <taxon>Campylobacterales</taxon>
        <taxon>Sulfurimonadaceae</taxon>
        <taxon>Sulfurimonas</taxon>
    </lineage>
</organism>
<dbReference type="Pfam" id="PF05229">
    <property type="entry name" value="SCPU"/>
    <property type="match status" value="1"/>
</dbReference>
<keyword evidence="3" id="KW-0167">Capsid protein</keyword>
<sequence length="178" mass="18541">MAQYIQTEAIININANKKRSKPMRKIFISLALLATASLYAGSTTGSTTVNGTAEQACSISNSPSLALGFTGFSDSTGNFNVDIVCNSGLAWTASVDGGSNPNGEVRRAVNGTDYLTYRLYKDAAMTQEMAITSGNTVTGSGSGGTDTINVYAKVVLADNTPTPPAATYSDTLNVTISW</sequence>
<dbReference type="AlphaFoldDB" id="A0A7M1B2A3"/>
<dbReference type="SMART" id="SM00972">
    <property type="entry name" value="SCPU"/>
    <property type="match status" value="1"/>
</dbReference>
<dbReference type="InterPro" id="IPR053167">
    <property type="entry name" value="Spore_coat_component"/>
</dbReference>
<evidence type="ECO:0000313" key="3">
    <source>
        <dbReference type="EMBL" id="QOP43636.1"/>
    </source>
</evidence>
<reference evidence="3 4" key="1">
    <citation type="submission" date="2019-06" db="EMBL/GenBank/DDBJ databases">
        <title>Sulfurimonas gotlandica sp. nov., a chemoautotrophic and psychrotolerant epsilonproteobacterium isolated from a pelagic redoxcline, and an emended description of the genus Sulfurimonas.</title>
        <authorList>
            <person name="Wang S."/>
            <person name="Jiang L."/>
            <person name="Shao Z."/>
        </authorList>
    </citation>
    <scope>NUCLEOTIDE SEQUENCE [LARGE SCALE GENOMIC DNA]</scope>
    <source>
        <strain evidence="3 4">S2-6</strain>
    </source>
</reference>
<protein>
    <submittedName>
        <fullName evidence="3">Spore coat protein U domain-containing protein</fullName>
    </submittedName>
</protein>
<accession>A0A7M1B2A3</accession>
<evidence type="ECO:0000259" key="2">
    <source>
        <dbReference type="Pfam" id="PF05229"/>
    </source>
</evidence>
<dbReference type="PANTHER" id="PTHR37089">
    <property type="entry name" value="PROTEIN U-RELATED"/>
    <property type="match status" value="1"/>
</dbReference>
<gene>
    <name evidence="3" type="ORF">FJR45_06600</name>
</gene>
<proteinExistence type="predicted"/>
<dbReference type="KEGG" id="ssei:FJR45_06600"/>
<dbReference type="Proteomes" id="UP000593719">
    <property type="component" value="Chromosome"/>
</dbReference>
<dbReference type="EMBL" id="CP041235">
    <property type="protein sequence ID" value="QOP43636.1"/>
    <property type="molecule type" value="Genomic_DNA"/>
</dbReference>